<evidence type="ECO:0000313" key="2">
    <source>
        <dbReference type="EMBL" id="SHF92408.1"/>
    </source>
</evidence>
<dbReference type="InterPro" id="IPR029063">
    <property type="entry name" value="SAM-dependent_MTases_sf"/>
</dbReference>
<dbReference type="Gene3D" id="3.40.50.150">
    <property type="entry name" value="Vaccinia Virus protein VP39"/>
    <property type="match status" value="1"/>
</dbReference>
<dbReference type="OrthoDB" id="9785375at2"/>
<name>A0A1M5FLM5_9BACT</name>
<dbReference type="GO" id="GO:0032259">
    <property type="term" value="P:methylation"/>
    <property type="evidence" value="ECO:0007669"/>
    <property type="project" value="UniProtKB-KW"/>
</dbReference>
<dbReference type="GO" id="GO:0008168">
    <property type="term" value="F:methyltransferase activity"/>
    <property type="evidence" value="ECO:0007669"/>
    <property type="project" value="UniProtKB-KW"/>
</dbReference>
<dbReference type="PANTHER" id="PTHR34203">
    <property type="entry name" value="METHYLTRANSFERASE, FKBM FAMILY PROTEIN"/>
    <property type="match status" value="1"/>
</dbReference>
<dbReference type="NCBIfam" id="TIGR01444">
    <property type="entry name" value="fkbM_fam"/>
    <property type="match status" value="1"/>
</dbReference>
<protein>
    <submittedName>
        <fullName evidence="2">Methyltransferase, FkbM family</fullName>
    </submittedName>
</protein>
<dbReference type="AlphaFoldDB" id="A0A1M5FLM5"/>
<dbReference type="Pfam" id="PF05050">
    <property type="entry name" value="Methyltransf_21"/>
    <property type="match status" value="1"/>
</dbReference>
<accession>A0A1M5FLM5</accession>
<dbReference type="InterPro" id="IPR006342">
    <property type="entry name" value="FkbM_mtfrase"/>
</dbReference>
<sequence>MSRFSLLKKYLPLGEALNMYRRIKSNRYEGFRVSRLKYPFSMRSNAYDFATFEEVILRETYNVQMDFTPRYIIDGGGNIGLTAAYFATRFPEASIITLEPDRENFSLLQKNTSLYKNITAVNSGIWWRSADLVVKDTGKGNNGFVVEEVEKKISGSVPALSIEDIMLQQGWKHIDLLKLDVEGSEKEIFSSGYQNWLPKTRVLIVEVHDRMKKGCSRSLLNAVNSFNFSLEIAGENLVFRNEELPS</sequence>
<keyword evidence="3" id="KW-1185">Reference proteome</keyword>
<dbReference type="STRING" id="1121884.SAMN02745131_03879"/>
<evidence type="ECO:0000259" key="1">
    <source>
        <dbReference type="Pfam" id="PF05050"/>
    </source>
</evidence>
<dbReference type="EMBL" id="FQUU01000023">
    <property type="protein sequence ID" value="SHF92408.1"/>
    <property type="molecule type" value="Genomic_DNA"/>
</dbReference>
<dbReference type="SUPFAM" id="SSF53335">
    <property type="entry name" value="S-adenosyl-L-methionine-dependent methyltransferases"/>
    <property type="match status" value="1"/>
</dbReference>
<feature type="domain" description="Methyltransferase FkbM" evidence="1">
    <location>
        <begin position="74"/>
        <end position="215"/>
    </location>
</feature>
<evidence type="ECO:0000313" key="3">
    <source>
        <dbReference type="Proteomes" id="UP000184048"/>
    </source>
</evidence>
<dbReference type="Proteomes" id="UP000184048">
    <property type="component" value="Unassembled WGS sequence"/>
</dbReference>
<dbReference type="RefSeq" id="WP_072836996.1">
    <property type="nucleotide sequence ID" value="NZ_FQUU01000023.1"/>
</dbReference>
<keyword evidence="2" id="KW-0489">Methyltransferase</keyword>
<dbReference type="InterPro" id="IPR052514">
    <property type="entry name" value="SAM-dependent_MTase"/>
</dbReference>
<organism evidence="2 3">
    <name type="scientific">Flavisolibacter ginsengisoli DSM 18119</name>
    <dbReference type="NCBI Taxonomy" id="1121884"/>
    <lineage>
        <taxon>Bacteria</taxon>
        <taxon>Pseudomonadati</taxon>
        <taxon>Bacteroidota</taxon>
        <taxon>Chitinophagia</taxon>
        <taxon>Chitinophagales</taxon>
        <taxon>Chitinophagaceae</taxon>
        <taxon>Flavisolibacter</taxon>
    </lineage>
</organism>
<keyword evidence="2" id="KW-0808">Transferase</keyword>
<gene>
    <name evidence="2" type="ORF">SAMN02745131_03879</name>
</gene>
<reference evidence="2 3" key="1">
    <citation type="submission" date="2016-11" db="EMBL/GenBank/DDBJ databases">
        <authorList>
            <person name="Jaros S."/>
            <person name="Januszkiewicz K."/>
            <person name="Wedrychowicz H."/>
        </authorList>
    </citation>
    <scope>NUCLEOTIDE SEQUENCE [LARGE SCALE GENOMIC DNA]</scope>
    <source>
        <strain evidence="2 3">DSM 18119</strain>
    </source>
</reference>
<proteinExistence type="predicted"/>
<dbReference type="PANTHER" id="PTHR34203:SF15">
    <property type="entry name" value="SLL1173 PROTEIN"/>
    <property type="match status" value="1"/>
</dbReference>